<gene>
    <name evidence="1" type="ORF">HNR12_004545</name>
</gene>
<dbReference type="Proteomes" id="UP000575985">
    <property type="component" value="Unassembled WGS sequence"/>
</dbReference>
<protein>
    <submittedName>
        <fullName evidence="1">Aryl-alcohol dehydrogenase-like predicted oxidoreductase</fullName>
    </submittedName>
</protein>
<evidence type="ECO:0000313" key="1">
    <source>
        <dbReference type="EMBL" id="NYI98268.1"/>
    </source>
</evidence>
<reference evidence="1 2" key="1">
    <citation type="submission" date="2020-07" db="EMBL/GenBank/DDBJ databases">
        <title>Sequencing the genomes of 1000 actinobacteria strains.</title>
        <authorList>
            <person name="Klenk H.-P."/>
        </authorList>
    </citation>
    <scope>NUCLEOTIDE SEQUENCE [LARGE SCALE GENOMIC DNA]</scope>
    <source>
        <strain evidence="1 2">DSM 45927</strain>
    </source>
</reference>
<accession>A0A853BSA5</accession>
<proteinExistence type="predicted"/>
<dbReference type="EMBL" id="JACCFO010000001">
    <property type="protein sequence ID" value="NYI98268.1"/>
    <property type="molecule type" value="Genomic_DNA"/>
</dbReference>
<sequence>MWASAPLHGGDLVTRINARLADYICPGASGAEVALMVTASTPGVSGVLVGVSSSEHWTTAAAAVARAPLPLTRLKDISDLLS</sequence>
<dbReference type="RefSeq" id="WP_218903487.1">
    <property type="nucleotide sequence ID" value="NZ_JACCFO010000001.1"/>
</dbReference>
<keyword evidence="2" id="KW-1185">Reference proteome</keyword>
<organism evidence="1 2">
    <name type="scientific">Streptomonospora nanhaiensis</name>
    <dbReference type="NCBI Taxonomy" id="1323731"/>
    <lineage>
        <taxon>Bacteria</taxon>
        <taxon>Bacillati</taxon>
        <taxon>Actinomycetota</taxon>
        <taxon>Actinomycetes</taxon>
        <taxon>Streptosporangiales</taxon>
        <taxon>Nocardiopsidaceae</taxon>
        <taxon>Streptomonospora</taxon>
    </lineage>
</organism>
<dbReference type="AlphaFoldDB" id="A0A853BSA5"/>
<name>A0A853BSA5_9ACTN</name>
<comment type="caution">
    <text evidence="1">The sequence shown here is derived from an EMBL/GenBank/DDBJ whole genome shotgun (WGS) entry which is preliminary data.</text>
</comment>
<evidence type="ECO:0000313" key="2">
    <source>
        <dbReference type="Proteomes" id="UP000575985"/>
    </source>
</evidence>